<dbReference type="SUPFAM" id="SSF53187">
    <property type="entry name" value="Zn-dependent exopeptidases"/>
    <property type="match status" value="1"/>
</dbReference>
<dbReference type="Pfam" id="PF01520">
    <property type="entry name" value="Amidase_3"/>
    <property type="match status" value="1"/>
</dbReference>
<dbReference type="InterPro" id="IPR044081">
    <property type="entry name" value="DUF5776"/>
</dbReference>
<dbReference type="InterPro" id="IPR050695">
    <property type="entry name" value="N-acetylmuramoyl_amidase_3"/>
</dbReference>
<feature type="domain" description="MurNAc-LAA" evidence="1">
    <location>
        <begin position="66"/>
        <end position="172"/>
    </location>
</feature>
<dbReference type="InterPro" id="IPR002508">
    <property type="entry name" value="MurNAc-LAA_cat"/>
</dbReference>
<dbReference type="SMART" id="SM00646">
    <property type="entry name" value="Ami_3"/>
    <property type="match status" value="1"/>
</dbReference>
<name>A0ABW5Y2S9_9BACL</name>
<dbReference type="PANTHER" id="PTHR30404">
    <property type="entry name" value="N-ACETYLMURAMOYL-L-ALANINE AMIDASE"/>
    <property type="match status" value="1"/>
</dbReference>
<dbReference type="EC" id="3.5.1.28" evidence="2"/>
<dbReference type="Pfam" id="PF19087">
    <property type="entry name" value="DUF5776"/>
    <property type="match status" value="1"/>
</dbReference>
<dbReference type="Proteomes" id="UP001597568">
    <property type="component" value="Unassembled WGS sequence"/>
</dbReference>
<gene>
    <name evidence="2" type="ORF">ACFSY7_14075</name>
</gene>
<dbReference type="RefSeq" id="WP_380148268.1">
    <property type="nucleotide sequence ID" value="NZ_JBHUOR010000123.1"/>
</dbReference>
<organism evidence="2 3">
    <name type="scientific">Kurthia populi</name>
    <dbReference type="NCBI Taxonomy" id="1562132"/>
    <lineage>
        <taxon>Bacteria</taxon>
        <taxon>Bacillati</taxon>
        <taxon>Bacillota</taxon>
        <taxon>Bacilli</taxon>
        <taxon>Bacillales</taxon>
        <taxon>Caryophanaceae</taxon>
        <taxon>Kurthia</taxon>
    </lineage>
</organism>
<evidence type="ECO:0000259" key="1">
    <source>
        <dbReference type="SMART" id="SM00646"/>
    </source>
</evidence>
<dbReference type="Gene3D" id="3.40.630.40">
    <property type="entry name" value="Zn-dependent exopeptidases"/>
    <property type="match status" value="1"/>
</dbReference>
<accession>A0ABW5Y2S9</accession>
<keyword evidence="2" id="KW-0378">Hydrolase</keyword>
<sequence length="258" mass="28804">MVKKYVISRGHGKYIRGAADILDEVNEAGRVVERVDVILKEAYDGDGYTYYDNTSRDQTTNLRAITNFHNSKVRDLDISVHFNAGQRNIGTGVEVLHYGSHTALAAKLSKSMAIALGLRDRGPKVRKDLYILKNMEKPTLLLEVCFVSHMEDAKAYHKNFEALCQAIAKFIANYLGYTKQKGTQSESTTKKVQGAIKTLVDNLNYYDAPRWDKPSGTVKKGTVLTVVGRKKVDGAYQYKTVSGTYVTAADKYVAFTKK</sequence>
<dbReference type="CDD" id="cd02696">
    <property type="entry name" value="MurNAc-LAA"/>
    <property type="match status" value="1"/>
</dbReference>
<dbReference type="PANTHER" id="PTHR30404:SF8">
    <property type="entry name" value="AUTOLYSIN PH-RELATED"/>
    <property type="match status" value="1"/>
</dbReference>
<dbReference type="GO" id="GO:0008745">
    <property type="term" value="F:N-acetylmuramoyl-L-alanine amidase activity"/>
    <property type="evidence" value="ECO:0007669"/>
    <property type="project" value="UniProtKB-EC"/>
</dbReference>
<evidence type="ECO:0000313" key="3">
    <source>
        <dbReference type="Proteomes" id="UP001597568"/>
    </source>
</evidence>
<comment type="caution">
    <text evidence="2">The sequence shown here is derived from an EMBL/GenBank/DDBJ whole genome shotgun (WGS) entry which is preliminary data.</text>
</comment>
<keyword evidence="3" id="KW-1185">Reference proteome</keyword>
<dbReference type="EMBL" id="JBHUOR010000123">
    <property type="protein sequence ID" value="MFD2869619.1"/>
    <property type="molecule type" value="Genomic_DNA"/>
</dbReference>
<protein>
    <submittedName>
        <fullName evidence="2">N-acetylmuramoyl-L-alanine amidase</fullName>
        <ecNumber evidence="2">3.5.1.28</ecNumber>
    </submittedName>
</protein>
<reference evidence="3" key="1">
    <citation type="journal article" date="2019" name="Int. J. Syst. Evol. Microbiol.">
        <title>The Global Catalogue of Microorganisms (GCM) 10K type strain sequencing project: providing services to taxonomists for standard genome sequencing and annotation.</title>
        <authorList>
            <consortium name="The Broad Institute Genomics Platform"/>
            <consortium name="The Broad Institute Genome Sequencing Center for Infectious Disease"/>
            <person name="Wu L."/>
            <person name="Ma J."/>
        </authorList>
    </citation>
    <scope>NUCLEOTIDE SEQUENCE [LARGE SCALE GENOMIC DNA]</scope>
    <source>
        <strain evidence="3">KCTC 33522</strain>
    </source>
</reference>
<evidence type="ECO:0000313" key="2">
    <source>
        <dbReference type="EMBL" id="MFD2869619.1"/>
    </source>
</evidence>
<proteinExistence type="predicted"/>